<protein>
    <submittedName>
        <fullName evidence="15">Uncharacterized protein</fullName>
    </submittedName>
</protein>
<proteinExistence type="inferred from homology"/>
<evidence type="ECO:0000256" key="5">
    <source>
        <dbReference type="ARBA" id="ARBA00022695"/>
    </source>
</evidence>
<evidence type="ECO:0000259" key="13">
    <source>
        <dbReference type="Pfam" id="PF03281"/>
    </source>
</evidence>
<accession>B4MJK6</accession>
<feature type="compositionally biased region" description="Polar residues" evidence="12">
    <location>
        <begin position="389"/>
        <end position="420"/>
    </location>
</feature>
<evidence type="ECO:0000256" key="1">
    <source>
        <dbReference type="ARBA" id="ARBA00001936"/>
    </source>
</evidence>
<dbReference type="Gene3D" id="3.30.460.90">
    <property type="match status" value="1"/>
</dbReference>
<dbReference type="KEGG" id="dwi:6638395"/>
<dbReference type="AlphaFoldDB" id="B4MJK6"/>
<dbReference type="Gene3D" id="1.10.1410.40">
    <property type="match status" value="1"/>
</dbReference>
<evidence type="ECO:0000256" key="4">
    <source>
        <dbReference type="ARBA" id="ARBA00022679"/>
    </source>
</evidence>
<dbReference type="GO" id="GO:0046872">
    <property type="term" value="F:metal ion binding"/>
    <property type="evidence" value="ECO:0007669"/>
    <property type="project" value="UniProtKB-KW"/>
</dbReference>
<gene>
    <name evidence="15" type="primary">Dwil\GK20853</name>
    <name evidence="15" type="ORF">Dwil_GK20853</name>
</gene>
<dbReference type="GO" id="GO:0005525">
    <property type="term" value="F:GTP binding"/>
    <property type="evidence" value="ECO:0007669"/>
    <property type="project" value="UniProtKB-KW"/>
</dbReference>
<dbReference type="InterPro" id="IPR046906">
    <property type="entry name" value="Mab-21_HhH/H2TH-like"/>
</dbReference>
<evidence type="ECO:0000256" key="10">
    <source>
        <dbReference type="ARBA" id="ARBA00023134"/>
    </source>
</evidence>
<dbReference type="Pfam" id="PF20266">
    <property type="entry name" value="Mab-21_C"/>
    <property type="match status" value="1"/>
</dbReference>
<keyword evidence="4" id="KW-0808">Transferase</keyword>
<dbReference type="GO" id="GO:0098586">
    <property type="term" value="P:cellular response to virus"/>
    <property type="evidence" value="ECO:0007669"/>
    <property type="project" value="EnsemblMetazoa"/>
</dbReference>
<feature type="compositionally biased region" description="Basic and acidic residues" evidence="12">
    <location>
        <begin position="556"/>
        <end position="571"/>
    </location>
</feature>
<dbReference type="PANTHER" id="PTHR10656:SF42">
    <property type="entry name" value="CYCLIC GMP-AMP SYNTHASE-LIKE PROTEIN-RELATED"/>
    <property type="match status" value="1"/>
</dbReference>
<reference evidence="15 16" key="1">
    <citation type="journal article" date="2007" name="Nature">
        <title>Evolution of genes and genomes on the Drosophila phylogeny.</title>
        <authorList>
            <consortium name="Drosophila 12 Genomes Consortium"/>
            <person name="Clark A.G."/>
            <person name="Eisen M.B."/>
            <person name="Smith D.R."/>
            <person name="Bergman C.M."/>
            <person name="Oliver B."/>
            <person name="Markow T.A."/>
            <person name="Kaufman T.C."/>
            <person name="Kellis M."/>
            <person name="Gelbart W."/>
            <person name="Iyer V.N."/>
            <person name="Pollard D.A."/>
            <person name="Sackton T.B."/>
            <person name="Larracuente A.M."/>
            <person name="Singh N.D."/>
            <person name="Abad J.P."/>
            <person name="Abt D.N."/>
            <person name="Adryan B."/>
            <person name="Aguade M."/>
            <person name="Akashi H."/>
            <person name="Anderson W.W."/>
            <person name="Aquadro C.F."/>
            <person name="Ardell D.H."/>
            <person name="Arguello R."/>
            <person name="Artieri C.G."/>
            <person name="Barbash D.A."/>
            <person name="Barker D."/>
            <person name="Barsanti P."/>
            <person name="Batterham P."/>
            <person name="Batzoglou S."/>
            <person name="Begun D."/>
            <person name="Bhutkar A."/>
            <person name="Blanco E."/>
            <person name="Bosak S.A."/>
            <person name="Bradley R.K."/>
            <person name="Brand A.D."/>
            <person name="Brent M.R."/>
            <person name="Brooks A.N."/>
            <person name="Brown R.H."/>
            <person name="Butlin R.K."/>
            <person name="Caggese C."/>
            <person name="Calvi B.R."/>
            <person name="Bernardo de Carvalho A."/>
            <person name="Caspi A."/>
            <person name="Castrezana S."/>
            <person name="Celniker S.E."/>
            <person name="Chang J.L."/>
            <person name="Chapple C."/>
            <person name="Chatterji S."/>
            <person name="Chinwalla A."/>
            <person name="Civetta A."/>
            <person name="Clifton S.W."/>
            <person name="Comeron J.M."/>
            <person name="Costello J.C."/>
            <person name="Coyne J.A."/>
            <person name="Daub J."/>
            <person name="David R.G."/>
            <person name="Delcher A.L."/>
            <person name="Delehaunty K."/>
            <person name="Do C.B."/>
            <person name="Ebling H."/>
            <person name="Edwards K."/>
            <person name="Eickbush T."/>
            <person name="Evans J.D."/>
            <person name="Filipski A."/>
            <person name="Findeiss S."/>
            <person name="Freyhult E."/>
            <person name="Fulton L."/>
            <person name="Fulton R."/>
            <person name="Garcia A.C."/>
            <person name="Gardiner A."/>
            <person name="Garfield D.A."/>
            <person name="Garvin B.E."/>
            <person name="Gibson G."/>
            <person name="Gilbert D."/>
            <person name="Gnerre S."/>
            <person name="Godfrey J."/>
            <person name="Good R."/>
            <person name="Gotea V."/>
            <person name="Gravely B."/>
            <person name="Greenberg A.J."/>
            <person name="Griffiths-Jones S."/>
            <person name="Gross S."/>
            <person name="Guigo R."/>
            <person name="Gustafson E.A."/>
            <person name="Haerty W."/>
            <person name="Hahn M.W."/>
            <person name="Halligan D.L."/>
            <person name="Halpern A.L."/>
            <person name="Halter G.M."/>
            <person name="Han M.V."/>
            <person name="Heger A."/>
            <person name="Hillier L."/>
            <person name="Hinrichs A.S."/>
            <person name="Holmes I."/>
            <person name="Hoskins R.A."/>
            <person name="Hubisz M.J."/>
            <person name="Hultmark D."/>
            <person name="Huntley M.A."/>
            <person name="Jaffe D.B."/>
            <person name="Jagadeeshan S."/>
            <person name="Jeck W.R."/>
            <person name="Johnson J."/>
            <person name="Jones C.D."/>
            <person name="Jordan W.C."/>
            <person name="Karpen G.H."/>
            <person name="Kataoka E."/>
            <person name="Keightley P.D."/>
            <person name="Kheradpour P."/>
            <person name="Kirkness E.F."/>
            <person name="Koerich L.B."/>
            <person name="Kristiansen K."/>
            <person name="Kudrna D."/>
            <person name="Kulathinal R.J."/>
            <person name="Kumar S."/>
            <person name="Kwok R."/>
            <person name="Lander E."/>
            <person name="Langley C.H."/>
            <person name="Lapoint R."/>
            <person name="Lazzaro B.P."/>
            <person name="Lee S.J."/>
            <person name="Levesque L."/>
            <person name="Li R."/>
            <person name="Lin C.F."/>
            <person name="Lin M.F."/>
            <person name="Lindblad-Toh K."/>
            <person name="Llopart A."/>
            <person name="Long M."/>
            <person name="Low L."/>
            <person name="Lozovsky E."/>
            <person name="Lu J."/>
            <person name="Luo M."/>
            <person name="Machado C.A."/>
            <person name="Makalowski W."/>
            <person name="Marzo M."/>
            <person name="Matsuda M."/>
            <person name="Matzkin L."/>
            <person name="McAllister B."/>
            <person name="McBride C.S."/>
            <person name="McKernan B."/>
            <person name="McKernan K."/>
            <person name="Mendez-Lago M."/>
            <person name="Minx P."/>
            <person name="Mollenhauer M.U."/>
            <person name="Montooth K."/>
            <person name="Mount S.M."/>
            <person name="Mu X."/>
            <person name="Myers E."/>
            <person name="Negre B."/>
            <person name="Newfeld S."/>
            <person name="Nielsen R."/>
            <person name="Noor M.A."/>
            <person name="O'Grady P."/>
            <person name="Pachter L."/>
            <person name="Papaceit M."/>
            <person name="Parisi M.J."/>
            <person name="Parisi M."/>
            <person name="Parts L."/>
            <person name="Pedersen J.S."/>
            <person name="Pesole G."/>
            <person name="Phillippy A.M."/>
            <person name="Ponting C.P."/>
            <person name="Pop M."/>
            <person name="Porcelli D."/>
            <person name="Powell J.R."/>
            <person name="Prohaska S."/>
            <person name="Pruitt K."/>
            <person name="Puig M."/>
            <person name="Quesneville H."/>
            <person name="Ram K.R."/>
            <person name="Rand D."/>
            <person name="Rasmussen M.D."/>
            <person name="Reed L.K."/>
            <person name="Reenan R."/>
            <person name="Reily A."/>
            <person name="Remington K.A."/>
            <person name="Rieger T.T."/>
            <person name="Ritchie M.G."/>
            <person name="Robin C."/>
            <person name="Rogers Y.H."/>
            <person name="Rohde C."/>
            <person name="Rozas J."/>
            <person name="Rubenfield M.J."/>
            <person name="Ruiz A."/>
            <person name="Russo S."/>
            <person name="Salzberg S.L."/>
            <person name="Sanchez-Gracia A."/>
            <person name="Saranga D.J."/>
            <person name="Sato H."/>
            <person name="Schaeffer S.W."/>
            <person name="Schatz M.C."/>
            <person name="Schlenke T."/>
            <person name="Schwartz R."/>
            <person name="Segarra C."/>
            <person name="Singh R.S."/>
            <person name="Sirot L."/>
            <person name="Sirota M."/>
            <person name="Sisneros N.B."/>
            <person name="Smith C.D."/>
            <person name="Smith T.F."/>
            <person name="Spieth J."/>
            <person name="Stage D.E."/>
            <person name="Stark A."/>
            <person name="Stephan W."/>
            <person name="Strausberg R.L."/>
            <person name="Strempel S."/>
            <person name="Sturgill D."/>
            <person name="Sutton G."/>
            <person name="Sutton G.G."/>
            <person name="Tao W."/>
            <person name="Teichmann S."/>
            <person name="Tobari Y.N."/>
            <person name="Tomimura Y."/>
            <person name="Tsolas J.M."/>
            <person name="Valente V.L."/>
            <person name="Venter E."/>
            <person name="Venter J.C."/>
            <person name="Vicario S."/>
            <person name="Vieira F.G."/>
            <person name="Vilella A.J."/>
            <person name="Villasante A."/>
            <person name="Walenz B."/>
            <person name="Wang J."/>
            <person name="Wasserman M."/>
            <person name="Watts T."/>
            <person name="Wilson D."/>
            <person name="Wilson R.K."/>
            <person name="Wing R.A."/>
            <person name="Wolfner M.F."/>
            <person name="Wong A."/>
            <person name="Wong G.K."/>
            <person name="Wu C.I."/>
            <person name="Wu G."/>
            <person name="Yamamoto D."/>
            <person name="Yang H.P."/>
            <person name="Yang S.P."/>
            <person name="Yorke J.A."/>
            <person name="Yoshida K."/>
            <person name="Zdobnov E."/>
            <person name="Zhang P."/>
            <person name="Zhang Y."/>
            <person name="Zimin A.V."/>
            <person name="Baldwin J."/>
            <person name="Abdouelleil A."/>
            <person name="Abdulkadir J."/>
            <person name="Abebe A."/>
            <person name="Abera B."/>
            <person name="Abreu J."/>
            <person name="Acer S.C."/>
            <person name="Aftuck L."/>
            <person name="Alexander A."/>
            <person name="An P."/>
            <person name="Anderson E."/>
            <person name="Anderson S."/>
            <person name="Arachi H."/>
            <person name="Azer M."/>
            <person name="Bachantsang P."/>
            <person name="Barry A."/>
            <person name="Bayul T."/>
            <person name="Berlin A."/>
            <person name="Bessette D."/>
            <person name="Bloom T."/>
            <person name="Blye J."/>
            <person name="Boguslavskiy L."/>
            <person name="Bonnet C."/>
            <person name="Boukhgalter B."/>
            <person name="Bourzgui I."/>
            <person name="Brown A."/>
            <person name="Cahill P."/>
            <person name="Channer S."/>
            <person name="Cheshatsang Y."/>
            <person name="Chuda L."/>
            <person name="Citroen M."/>
            <person name="Collymore A."/>
            <person name="Cooke P."/>
            <person name="Costello M."/>
            <person name="D'Aco K."/>
            <person name="Daza R."/>
            <person name="De Haan G."/>
            <person name="DeGray S."/>
            <person name="DeMaso C."/>
            <person name="Dhargay N."/>
            <person name="Dooley K."/>
            <person name="Dooley E."/>
            <person name="Doricent M."/>
            <person name="Dorje P."/>
            <person name="Dorjee K."/>
            <person name="Dupes A."/>
            <person name="Elong R."/>
            <person name="Falk J."/>
            <person name="Farina A."/>
            <person name="Faro S."/>
            <person name="Ferguson D."/>
            <person name="Fisher S."/>
            <person name="Foley C.D."/>
            <person name="Franke A."/>
            <person name="Friedrich D."/>
            <person name="Gadbois L."/>
            <person name="Gearin G."/>
            <person name="Gearin C.R."/>
            <person name="Giannoukos G."/>
            <person name="Goode T."/>
            <person name="Graham J."/>
            <person name="Grandbois E."/>
            <person name="Grewal S."/>
            <person name="Gyaltsen K."/>
            <person name="Hafez N."/>
            <person name="Hagos B."/>
            <person name="Hall J."/>
            <person name="Henson C."/>
            <person name="Hollinger A."/>
            <person name="Honan T."/>
            <person name="Huard M.D."/>
            <person name="Hughes L."/>
            <person name="Hurhula B."/>
            <person name="Husby M.E."/>
            <person name="Kamat A."/>
            <person name="Kanga B."/>
            <person name="Kashin S."/>
            <person name="Khazanovich D."/>
            <person name="Kisner P."/>
            <person name="Lance K."/>
            <person name="Lara M."/>
            <person name="Lee W."/>
            <person name="Lennon N."/>
            <person name="Letendre F."/>
            <person name="LeVine R."/>
            <person name="Lipovsky A."/>
            <person name="Liu X."/>
            <person name="Liu J."/>
            <person name="Liu S."/>
            <person name="Lokyitsang T."/>
            <person name="Lokyitsang Y."/>
            <person name="Lubonja R."/>
            <person name="Lui A."/>
            <person name="MacDonald P."/>
            <person name="Magnisalis V."/>
            <person name="Maru K."/>
            <person name="Matthews C."/>
            <person name="McCusker W."/>
            <person name="McDonough S."/>
            <person name="Mehta T."/>
            <person name="Meldrim J."/>
            <person name="Meneus L."/>
            <person name="Mihai O."/>
            <person name="Mihalev A."/>
            <person name="Mihova T."/>
            <person name="Mittelman R."/>
            <person name="Mlenga V."/>
            <person name="Montmayeur A."/>
            <person name="Mulrain L."/>
            <person name="Navidi A."/>
            <person name="Naylor J."/>
            <person name="Negash T."/>
            <person name="Nguyen T."/>
            <person name="Nguyen N."/>
            <person name="Nicol R."/>
            <person name="Norbu C."/>
            <person name="Norbu N."/>
            <person name="Novod N."/>
            <person name="O'Neill B."/>
            <person name="Osman S."/>
            <person name="Markiewicz E."/>
            <person name="Oyono O.L."/>
            <person name="Patti C."/>
            <person name="Phunkhang P."/>
            <person name="Pierre F."/>
            <person name="Priest M."/>
            <person name="Raghuraman S."/>
            <person name="Rege F."/>
            <person name="Reyes R."/>
            <person name="Rise C."/>
            <person name="Rogov P."/>
            <person name="Ross K."/>
            <person name="Ryan E."/>
            <person name="Settipalli S."/>
            <person name="Shea T."/>
            <person name="Sherpa N."/>
            <person name="Shi L."/>
            <person name="Shih D."/>
            <person name="Sparrow T."/>
            <person name="Spaulding J."/>
            <person name="Stalker J."/>
            <person name="Stange-Thomann N."/>
            <person name="Stavropoulos S."/>
            <person name="Stone C."/>
            <person name="Strader C."/>
            <person name="Tesfaye S."/>
            <person name="Thomson T."/>
            <person name="Thoulutsang Y."/>
            <person name="Thoulutsang D."/>
            <person name="Topham K."/>
            <person name="Topping I."/>
            <person name="Tsamla T."/>
            <person name="Vassiliev H."/>
            <person name="Vo A."/>
            <person name="Wangchuk T."/>
            <person name="Wangdi T."/>
            <person name="Weiand M."/>
            <person name="Wilkinson J."/>
            <person name="Wilson A."/>
            <person name="Yadav S."/>
            <person name="Young G."/>
            <person name="Yu Q."/>
            <person name="Zembek L."/>
            <person name="Zhong D."/>
            <person name="Zimmer A."/>
            <person name="Zwirko Z."/>
            <person name="Jaffe D.B."/>
            <person name="Alvarez P."/>
            <person name="Brockman W."/>
            <person name="Butler J."/>
            <person name="Chin C."/>
            <person name="Gnerre S."/>
            <person name="Grabherr M."/>
            <person name="Kleber M."/>
            <person name="Mauceli E."/>
            <person name="MacCallum I."/>
        </authorList>
    </citation>
    <scope>NUCLEOTIDE SEQUENCE [LARGE SCALE GENOMIC DNA]</scope>
    <source>
        <strain evidence="16">Tucson 14030-0811.24</strain>
    </source>
</reference>
<feature type="domain" description="Mab-21-like HhH/H2TH-like" evidence="14">
    <location>
        <begin position="253"/>
        <end position="348"/>
    </location>
</feature>
<feature type="compositionally biased region" description="Basic and acidic residues" evidence="12">
    <location>
        <begin position="507"/>
        <end position="516"/>
    </location>
</feature>
<feature type="domain" description="Mab-21-like nucleotidyltransferase" evidence="13">
    <location>
        <begin position="63"/>
        <end position="248"/>
    </location>
</feature>
<keyword evidence="11" id="KW-0464">Manganese</keyword>
<keyword evidence="6" id="KW-0479">Metal-binding</keyword>
<evidence type="ECO:0000256" key="7">
    <source>
        <dbReference type="ARBA" id="ARBA00022741"/>
    </source>
</evidence>
<keyword evidence="8" id="KW-0067">ATP-binding</keyword>
<evidence type="ECO:0000256" key="6">
    <source>
        <dbReference type="ARBA" id="ARBA00022723"/>
    </source>
</evidence>
<name>B4MJK6_DROWI</name>
<sequence length="571" mass="64287">MDPAKNLESSLNILNGRHININEDRSKYTAHYNALRDSLYSTIKEKNLILKKLLKGHKLEGSYGDNLKVATPDEFDLVINLAFPENDYIIVKADPQRPGNVTLDMTEVMERIRNQEQNREIYEQLQKIVNAKNMLLENKLQSWLQGLFTKTLNDLNNRIDVNGHISQLVYKRAGPAHTIYIKEPQEYSVDFVPSIRLSAKQIVLGPKQKEYFGKSEYWNAIPKPIKGQLGDNISYRASYYDAEHNLLKDKANLKNGIRFMKQFRDTKQNMGNLKSYYIKTLFLWQVIEREPGYWQKQLNEILIDMFHKLADCLKTAKRNGKLLFFWDPKLDMFADFTESQRKDMFNCAVGCGAYFLKMASGNMNDNNIENVLSSFCKLVDKTNSKQTEKPGQTNVANPTSLAPSKTAGQNGQNNAKTNQPEAPVKPSEAETKTATGKKTKKSTTDQEPKAKTTPSPPSKPVAQNDETKAKTNQPNQTAAVKTDTGTKPKKAPNAQETKANPAPSTKPAEKNGETKSKTKQTAAPVTKTVSETKSQTLPQPSKSVSEQKNTQAKPQTAKDEKQKNESSCKLS</sequence>
<dbReference type="GO" id="GO:0003725">
    <property type="term" value="F:double-stranded RNA binding"/>
    <property type="evidence" value="ECO:0007669"/>
    <property type="project" value="EnsemblMetazoa"/>
</dbReference>
<dbReference type="GO" id="GO:0005524">
    <property type="term" value="F:ATP binding"/>
    <property type="evidence" value="ECO:0007669"/>
    <property type="project" value="UniProtKB-KW"/>
</dbReference>
<evidence type="ECO:0000259" key="14">
    <source>
        <dbReference type="Pfam" id="PF20266"/>
    </source>
</evidence>
<feature type="compositionally biased region" description="Polar residues" evidence="12">
    <location>
        <begin position="470"/>
        <end position="485"/>
    </location>
</feature>
<dbReference type="GO" id="GO:0051607">
    <property type="term" value="P:defense response to virus"/>
    <property type="evidence" value="ECO:0007669"/>
    <property type="project" value="EnsemblMetazoa"/>
</dbReference>
<keyword evidence="7" id="KW-0547">Nucleotide-binding</keyword>
<dbReference type="PANTHER" id="PTHR10656">
    <property type="entry name" value="CELL FATE DETERMINING PROTEIN MAB21-RELATED"/>
    <property type="match status" value="1"/>
</dbReference>
<dbReference type="GO" id="GO:0061501">
    <property type="term" value="F:2',3'-cyclic GMP-AMP synthase activity"/>
    <property type="evidence" value="ECO:0007669"/>
    <property type="project" value="EnsemblMetazoa"/>
</dbReference>
<dbReference type="Pfam" id="PF03281">
    <property type="entry name" value="Mab-21"/>
    <property type="match status" value="1"/>
</dbReference>
<dbReference type="HOGENOM" id="CLU_034978_0_0_1"/>
<dbReference type="GO" id="GO:0140700">
    <property type="term" value="F:3',2'-cyclic GMP-AMP synthase activity"/>
    <property type="evidence" value="ECO:0007669"/>
    <property type="project" value="EnsemblMetazoa"/>
</dbReference>
<evidence type="ECO:0000256" key="2">
    <source>
        <dbReference type="ARBA" id="ARBA00001946"/>
    </source>
</evidence>
<keyword evidence="9" id="KW-0460">Magnesium</keyword>
<evidence type="ECO:0000256" key="3">
    <source>
        <dbReference type="ARBA" id="ARBA00008307"/>
    </source>
</evidence>
<dbReference type="eggNOG" id="ENOG502S61H">
    <property type="taxonomic scope" value="Eukaryota"/>
</dbReference>
<evidence type="ECO:0000313" key="16">
    <source>
        <dbReference type="Proteomes" id="UP000007798"/>
    </source>
</evidence>
<dbReference type="GO" id="GO:1902615">
    <property type="term" value="P:immune response involved in response to exogenous dsRNA"/>
    <property type="evidence" value="ECO:0007669"/>
    <property type="project" value="EnsemblMetazoa"/>
</dbReference>
<dbReference type="InParanoid" id="B4MJK6"/>
<evidence type="ECO:0000313" key="15">
    <source>
        <dbReference type="EMBL" id="EDW72295.2"/>
    </source>
</evidence>
<feature type="region of interest" description="Disordered" evidence="12">
    <location>
        <begin position="383"/>
        <end position="571"/>
    </location>
</feature>
<keyword evidence="16" id="KW-1185">Reference proteome</keyword>
<evidence type="ECO:0000256" key="9">
    <source>
        <dbReference type="ARBA" id="ARBA00022842"/>
    </source>
</evidence>
<comment type="cofactor">
    <cofactor evidence="1">
        <name>Mn(2+)</name>
        <dbReference type="ChEBI" id="CHEBI:29035"/>
    </cofactor>
</comment>
<evidence type="ECO:0000256" key="8">
    <source>
        <dbReference type="ARBA" id="ARBA00022840"/>
    </source>
</evidence>
<dbReference type="OrthoDB" id="7249367at2759"/>
<dbReference type="SMART" id="SM01265">
    <property type="entry name" value="Mab-21"/>
    <property type="match status" value="1"/>
</dbReference>
<keyword evidence="10" id="KW-0342">GTP-binding</keyword>
<dbReference type="InterPro" id="IPR024810">
    <property type="entry name" value="MAB21L/cGLR"/>
</dbReference>
<feature type="compositionally biased region" description="Polar residues" evidence="12">
    <location>
        <begin position="519"/>
        <end position="554"/>
    </location>
</feature>
<keyword evidence="5" id="KW-0548">Nucleotidyltransferase</keyword>
<comment type="similarity">
    <text evidence="3">Belongs to the mab-21 family.</text>
</comment>
<dbReference type="Proteomes" id="UP000007798">
    <property type="component" value="Unassembled WGS sequence"/>
</dbReference>
<dbReference type="InterPro" id="IPR046903">
    <property type="entry name" value="Mab-21-like_nuc_Trfase"/>
</dbReference>
<comment type="cofactor">
    <cofactor evidence="2">
        <name>Mg(2+)</name>
        <dbReference type="ChEBI" id="CHEBI:18420"/>
    </cofactor>
</comment>
<dbReference type="GO" id="GO:0140896">
    <property type="term" value="P:cGAS/STING signaling pathway"/>
    <property type="evidence" value="ECO:0007669"/>
    <property type="project" value="EnsemblMetazoa"/>
</dbReference>
<dbReference type="FunCoup" id="B4MJK6">
    <property type="interactions" value="7"/>
</dbReference>
<evidence type="ECO:0000256" key="12">
    <source>
        <dbReference type="SAM" id="MobiDB-lite"/>
    </source>
</evidence>
<organism evidence="15 16">
    <name type="scientific">Drosophila willistoni</name>
    <name type="common">Fruit fly</name>
    <dbReference type="NCBI Taxonomy" id="7260"/>
    <lineage>
        <taxon>Eukaryota</taxon>
        <taxon>Metazoa</taxon>
        <taxon>Ecdysozoa</taxon>
        <taxon>Arthropoda</taxon>
        <taxon>Hexapoda</taxon>
        <taxon>Insecta</taxon>
        <taxon>Pterygota</taxon>
        <taxon>Neoptera</taxon>
        <taxon>Endopterygota</taxon>
        <taxon>Diptera</taxon>
        <taxon>Brachycera</taxon>
        <taxon>Muscomorpha</taxon>
        <taxon>Ephydroidea</taxon>
        <taxon>Drosophilidae</taxon>
        <taxon>Drosophila</taxon>
        <taxon>Sophophora</taxon>
    </lineage>
</organism>
<evidence type="ECO:0000256" key="11">
    <source>
        <dbReference type="ARBA" id="ARBA00023211"/>
    </source>
</evidence>
<dbReference type="EMBL" id="CH963846">
    <property type="protein sequence ID" value="EDW72295.2"/>
    <property type="molecule type" value="Genomic_DNA"/>
</dbReference>